<dbReference type="AlphaFoldDB" id="A0A6G1JQ07"/>
<proteinExistence type="predicted"/>
<reference evidence="2" key="1">
    <citation type="journal article" date="2020" name="Stud. Mycol.">
        <title>101 Dothideomycetes genomes: a test case for predicting lifestyles and emergence of pathogens.</title>
        <authorList>
            <person name="Haridas S."/>
            <person name="Albert R."/>
            <person name="Binder M."/>
            <person name="Bloem J."/>
            <person name="Labutti K."/>
            <person name="Salamov A."/>
            <person name="Andreopoulos B."/>
            <person name="Baker S."/>
            <person name="Barry K."/>
            <person name="Bills G."/>
            <person name="Bluhm B."/>
            <person name="Cannon C."/>
            <person name="Castanera R."/>
            <person name="Culley D."/>
            <person name="Daum C."/>
            <person name="Ezra D."/>
            <person name="Gonzalez J."/>
            <person name="Henrissat B."/>
            <person name="Kuo A."/>
            <person name="Liang C."/>
            <person name="Lipzen A."/>
            <person name="Lutzoni F."/>
            <person name="Magnuson J."/>
            <person name="Mondo S."/>
            <person name="Nolan M."/>
            <person name="Ohm R."/>
            <person name="Pangilinan J."/>
            <person name="Park H.-J."/>
            <person name="Ramirez L."/>
            <person name="Alfaro M."/>
            <person name="Sun H."/>
            <person name="Tritt A."/>
            <person name="Yoshinaga Y."/>
            <person name="Zwiers L.-H."/>
            <person name="Turgeon B."/>
            <person name="Goodwin S."/>
            <person name="Spatafora J."/>
            <person name="Crous P."/>
            <person name="Grigoriev I."/>
        </authorList>
    </citation>
    <scope>NUCLEOTIDE SEQUENCE</scope>
    <source>
        <strain evidence="2">CBS 279.74</strain>
    </source>
</reference>
<keyword evidence="1" id="KW-0732">Signal</keyword>
<feature type="chain" id="PRO_5026054436" description="Extracellular membrane protein CFEM domain-containing protein" evidence="1">
    <location>
        <begin position="20"/>
        <end position="161"/>
    </location>
</feature>
<protein>
    <recommendedName>
        <fullName evidence="4">Extracellular membrane protein CFEM domain-containing protein</fullName>
    </recommendedName>
</protein>
<sequence length="161" mass="17611">MLLLCHLFLSLSLSCGVASTTVQTYPSSHVRHKAAAHVSPLYKTAHARPRCCNRLQTSNADNCILRRACDCMLNHDSALCTTTTTTLLALAIHVTHLYYSVVAQFLILLLSTTVVSSSAGVASMAFCCLDRRFPFSSTAPLGPAIRLHLSDVVWRLHRELA</sequence>
<evidence type="ECO:0008006" key="4">
    <source>
        <dbReference type="Google" id="ProtNLM"/>
    </source>
</evidence>
<evidence type="ECO:0000313" key="2">
    <source>
        <dbReference type="EMBL" id="KAF2702383.1"/>
    </source>
</evidence>
<evidence type="ECO:0000313" key="3">
    <source>
        <dbReference type="Proteomes" id="UP000799428"/>
    </source>
</evidence>
<dbReference type="EMBL" id="MU005862">
    <property type="protein sequence ID" value="KAF2702383.1"/>
    <property type="molecule type" value="Genomic_DNA"/>
</dbReference>
<gene>
    <name evidence="2" type="ORF">K504DRAFT_468868</name>
</gene>
<organism evidence="2 3">
    <name type="scientific">Pleomassaria siparia CBS 279.74</name>
    <dbReference type="NCBI Taxonomy" id="1314801"/>
    <lineage>
        <taxon>Eukaryota</taxon>
        <taxon>Fungi</taxon>
        <taxon>Dikarya</taxon>
        <taxon>Ascomycota</taxon>
        <taxon>Pezizomycotina</taxon>
        <taxon>Dothideomycetes</taxon>
        <taxon>Pleosporomycetidae</taxon>
        <taxon>Pleosporales</taxon>
        <taxon>Pleomassariaceae</taxon>
        <taxon>Pleomassaria</taxon>
    </lineage>
</organism>
<keyword evidence="3" id="KW-1185">Reference proteome</keyword>
<feature type="signal peptide" evidence="1">
    <location>
        <begin position="1"/>
        <end position="19"/>
    </location>
</feature>
<accession>A0A6G1JQ07</accession>
<dbReference type="Proteomes" id="UP000799428">
    <property type="component" value="Unassembled WGS sequence"/>
</dbReference>
<evidence type="ECO:0000256" key="1">
    <source>
        <dbReference type="SAM" id="SignalP"/>
    </source>
</evidence>
<name>A0A6G1JQ07_9PLEO</name>